<dbReference type="OrthoDB" id="747636at2759"/>
<dbReference type="STRING" id="72664.V4KKC0"/>
<gene>
    <name evidence="2" type="ORF">EUTSA_v10019380mg</name>
</gene>
<proteinExistence type="predicted"/>
<dbReference type="AlphaFoldDB" id="V4KKC0"/>
<accession>V4KKC0</accession>
<dbReference type="EMBL" id="KI517953">
    <property type="protein sequence ID" value="ESQ27708.1"/>
    <property type="molecule type" value="Genomic_DNA"/>
</dbReference>
<dbReference type="KEGG" id="eus:EUTSA_v10019380mg"/>
<feature type="signal peptide" evidence="1">
    <location>
        <begin position="1"/>
        <end position="32"/>
    </location>
</feature>
<evidence type="ECO:0000313" key="3">
    <source>
        <dbReference type="Proteomes" id="UP000030689"/>
    </source>
</evidence>
<dbReference type="PANTHER" id="PTHR33474">
    <property type="entry name" value="TRANSMEMBRANE PROTEIN"/>
    <property type="match status" value="1"/>
</dbReference>
<sequence length="91" mass="10702">MARTRHLFQLRMFLILAVLSLMILLKPVLITARTEISTDCENKGQELHQFSHLRRIESYAKRRTKTRRLMNVEELNDYPGSGANNRHTPRP</sequence>
<protein>
    <submittedName>
        <fullName evidence="2">Uncharacterized protein</fullName>
    </submittedName>
</protein>
<evidence type="ECO:0000256" key="1">
    <source>
        <dbReference type="SAM" id="SignalP"/>
    </source>
</evidence>
<keyword evidence="3" id="KW-1185">Reference proteome</keyword>
<keyword evidence="1" id="KW-0732">Signal</keyword>
<dbReference type="PANTHER" id="PTHR33474:SF31">
    <property type="entry name" value="TRANSMEMBRANE PROTEIN"/>
    <property type="match status" value="1"/>
</dbReference>
<dbReference type="Proteomes" id="UP000030689">
    <property type="component" value="Unassembled WGS sequence"/>
</dbReference>
<evidence type="ECO:0000313" key="2">
    <source>
        <dbReference type="EMBL" id="ESQ27708.1"/>
    </source>
</evidence>
<dbReference type="OMA" id="YLMISWK"/>
<dbReference type="eggNOG" id="ENOG502R1QU">
    <property type="taxonomic scope" value="Eukaryota"/>
</dbReference>
<dbReference type="Gramene" id="ESQ27708">
    <property type="protein sequence ID" value="ESQ27708"/>
    <property type="gene ID" value="EUTSA_v10019380mg"/>
</dbReference>
<name>V4KKC0_EUTSA</name>
<reference evidence="2 3" key="1">
    <citation type="journal article" date="2013" name="Front. Plant Sci.">
        <title>The Reference Genome of the Halophytic Plant Eutrema salsugineum.</title>
        <authorList>
            <person name="Yang R."/>
            <person name="Jarvis D.E."/>
            <person name="Chen H."/>
            <person name="Beilstein M.A."/>
            <person name="Grimwood J."/>
            <person name="Jenkins J."/>
            <person name="Shu S."/>
            <person name="Prochnik S."/>
            <person name="Xin M."/>
            <person name="Ma C."/>
            <person name="Schmutz J."/>
            <person name="Wing R.A."/>
            <person name="Mitchell-Olds T."/>
            <person name="Schumaker K.S."/>
            <person name="Wang X."/>
        </authorList>
    </citation>
    <scope>NUCLEOTIDE SEQUENCE [LARGE SCALE GENOMIC DNA]</scope>
</reference>
<organism evidence="2 3">
    <name type="scientific">Eutrema salsugineum</name>
    <name type="common">Saltwater cress</name>
    <name type="synonym">Sisymbrium salsugineum</name>
    <dbReference type="NCBI Taxonomy" id="72664"/>
    <lineage>
        <taxon>Eukaryota</taxon>
        <taxon>Viridiplantae</taxon>
        <taxon>Streptophyta</taxon>
        <taxon>Embryophyta</taxon>
        <taxon>Tracheophyta</taxon>
        <taxon>Spermatophyta</taxon>
        <taxon>Magnoliopsida</taxon>
        <taxon>eudicotyledons</taxon>
        <taxon>Gunneridae</taxon>
        <taxon>Pentapetalae</taxon>
        <taxon>rosids</taxon>
        <taxon>malvids</taxon>
        <taxon>Brassicales</taxon>
        <taxon>Brassicaceae</taxon>
        <taxon>Eutremeae</taxon>
        <taxon>Eutrema</taxon>
    </lineage>
</organism>
<feature type="chain" id="PRO_5004719845" evidence="1">
    <location>
        <begin position="33"/>
        <end position="91"/>
    </location>
</feature>